<accession>A0ABT2P046</accession>
<gene>
    <name evidence="1" type="ORF">N4T56_00530</name>
</gene>
<keyword evidence="2" id="KW-1185">Reference proteome</keyword>
<dbReference type="Proteomes" id="UP001431192">
    <property type="component" value="Unassembled WGS sequence"/>
</dbReference>
<organism evidence="1 2">
    <name type="scientific">Shewanella phaeophyticola</name>
    <dbReference type="NCBI Taxonomy" id="2978345"/>
    <lineage>
        <taxon>Bacteria</taxon>
        <taxon>Pseudomonadati</taxon>
        <taxon>Pseudomonadota</taxon>
        <taxon>Gammaproteobacteria</taxon>
        <taxon>Alteromonadales</taxon>
        <taxon>Shewanellaceae</taxon>
        <taxon>Shewanella</taxon>
    </lineage>
</organism>
<name>A0ABT2P046_9GAMM</name>
<dbReference type="EMBL" id="JAODOQ010000001">
    <property type="protein sequence ID" value="MCT8985294.1"/>
    <property type="molecule type" value="Genomic_DNA"/>
</dbReference>
<dbReference type="RefSeq" id="WP_261731853.1">
    <property type="nucleotide sequence ID" value="NZ_JAODOQ010000001.1"/>
</dbReference>
<proteinExistence type="predicted"/>
<reference evidence="1" key="1">
    <citation type="submission" date="2022-09" db="EMBL/GenBank/DDBJ databases">
        <title>Shewanella sp. KJ10-1 sp.nov, isolated from marine algae.</title>
        <authorList>
            <person name="Butt M."/>
            <person name="Lee J.K."/>
            <person name="Kim J.M."/>
            <person name="Choi D.G."/>
        </authorList>
    </citation>
    <scope>NUCLEOTIDE SEQUENCE</scope>
    <source>
        <strain evidence="1">KJ10-1</strain>
    </source>
</reference>
<evidence type="ECO:0000313" key="1">
    <source>
        <dbReference type="EMBL" id="MCT8985294.1"/>
    </source>
</evidence>
<evidence type="ECO:0008006" key="3">
    <source>
        <dbReference type="Google" id="ProtNLM"/>
    </source>
</evidence>
<sequence>MTKQVERHDISDELYVYLQDNSKRWYARIKVAGKWHSKATKQKEKEKAIAMAYRLQIEYQFMADNDQLVSSKRFRDVAEKAINAMQVLINKSKAKDKDPLVDKYTAYIQLLRKYHIPFFDRIYITSIDSDKLSEFDIWREELLGRAPAKSTLLNHNAAFQQVFKEAVQCKWMLVSQVPQ</sequence>
<evidence type="ECO:0000313" key="2">
    <source>
        <dbReference type="Proteomes" id="UP001431192"/>
    </source>
</evidence>
<protein>
    <recommendedName>
        <fullName evidence="3">Core-binding (CB) domain-containing protein</fullName>
    </recommendedName>
</protein>
<comment type="caution">
    <text evidence="1">The sequence shown here is derived from an EMBL/GenBank/DDBJ whole genome shotgun (WGS) entry which is preliminary data.</text>
</comment>